<feature type="coiled-coil region" evidence="1">
    <location>
        <begin position="75"/>
        <end position="109"/>
    </location>
</feature>
<name>A0A388KAW8_CHABU</name>
<evidence type="ECO:0000256" key="2">
    <source>
        <dbReference type="SAM" id="MobiDB-lite"/>
    </source>
</evidence>
<protein>
    <submittedName>
        <fullName evidence="3">Uncharacterized protein</fullName>
    </submittedName>
</protein>
<proteinExistence type="predicted"/>
<reference evidence="3 4" key="1">
    <citation type="journal article" date="2018" name="Cell">
        <title>The Chara Genome: Secondary Complexity and Implications for Plant Terrestrialization.</title>
        <authorList>
            <person name="Nishiyama T."/>
            <person name="Sakayama H."/>
            <person name="Vries J.D."/>
            <person name="Buschmann H."/>
            <person name="Saint-Marcoux D."/>
            <person name="Ullrich K.K."/>
            <person name="Haas F.B."/>
            <person name="Vanderstraeten L."/>
            <person name="Becker D."/>
            <person name="Lang D."/>
            <person name="Vosolsobe S."/>
            <person name="Rombauts S."/>
            <person name="Wilhelmsson P.K.I."/>
            <person name="Janitza P."/>
            <person name="Kern R."/>
            <person name="Heyl A."/>
            <person name="Rumpler F."/>
            <person name="Villalobos L.I.A.C."/>
            <person name="Clay J.M."/>
            <person name="Skokan R."/>
            <person name="Toyoda A."/>
            <person name="Suzuki Y."/>
            <person name="Kagoshima H."/>
            <person name="Schijlen E."/>
            <person name="Tajeshwar N."/>
            <person name="Catarino B."/>
            <person name="Hetherington A.J."/>
            <person name="Saltykova A."/>
            <person name="Bonnot C."/>
            <person name="Breuninger H."/>
            <person name="Symeonidi A."/>
            <person name="Radhakrishnan G.V."/>
            <person name="Van Nieuwerburgh F."/>
            <person name="Deforce D."/>
            <person name="Chang C."/>
            <person name="Karol K.G."/>
            <person name="Hedrich R."/>
            <person name="Ulvskov P."/>
            <person name="Glockner G."/>
            <person name="Delwiche C.F."/>
            <person name="Petrasek J."/>
            <person name="Van de Peer Y."/>
            <person name="Friml J."/>
            <person name="Beilby M."/>
            <person name="Dolan L."/>
            <person name="Kohara Y."/>
            <person name="Sugano S."/>
            <person name="Fujiyama A."/>
            <person name="Delaux P.-M."/>
            <person name="Quint M."/>
            <person name="TheiBen G."/>
            <person name="Hagemann M."/>
            <person name="Harholt J."/>
            <person name="Dunand C."/>
            <person name="Zachgo S."/>
            <person name="Langdale J."/>
            <person name="Maumus F."/>
            <person name="Straeten D.V.D."/>
            <person name="Gould S.B."/>
            <person name="Rensing S.A."/>
        </authorList>
    </citation>
    <scope>NUCLEOTIDE SEQUENCE [LARGE SCALE GENOMIC DNA]</scope>
    <source>
        <strain evidence="3 4">S276</strain>
    </source>
</reference>
<dbReference type="Gramene" id="GBG67205">
    <property type="protein sequence ID" value="GBG67205"/>
    <property type="gene ID" value="CBR_g84868"/>
</dbReference>
<feature type="region of interest" description="Disordered" evidence="2">
    <location>
        <begin position="19"/>
        <end position="43"/>
    </location>
</feature>
<sequence>MEQDTGALPRHCARLAVRARPTVPPRTKAQQQRLSRRTTPAASSTTLMVPDTTGVLPACPVRRASEPLADYFGRLQVFTDTVAAAKAQQEAAEAERQRLANEAAAQTQQTVEADAAARDQQNAASTESLIHSESQWTTFLQGMIFVPSDAQADPTPAEAERTHLANLMLGMMRGIMWNNTLLQAHLRTERQQRQKYQQDIAYREVAGVYAGEGTSIRGDYVGTSIAAIAMLRLGEEEEEDPYCETGEGLRGSLPELTWRRRVRSAARLHEDEEDLPSSLIGCGVDGGWPPCCDLHTETVRERQRMAARGRGFNECSGEKRRRGGGGEESQQ</sequence>
<keyword evidence="1" id="KW-0175">Coiled coil</keyword>
<evidence type="ECO:0000256" key="1">
    <source>
        <dbReference type="SAM" id="Coils"/>
    </source>
</evidence>
<dbReference type="EMBL" id="BFEA01000084">
    <property type="protein sequence ID" value="GBG67205.1"/>
    <property type="molecule type" value="Genomic_DNA"/>
</dbReference>
<organism evidence="3 4">
    <name type="scientific">Chara braunii</name>
    <name type="common">Braun's stonewort</name>
    <dbReference type="NCBI Taxonomy" id="69332"/>
    <lineage>
        <taxon>Eukaryota</taxon>
        <taxon>Viridiplantae</taxon>
        <taxon>Streptophyta</taxon>
        <taxon>Charophyceae</taxon>
        <taxon>Charales</taxon>
        <taxon>Characeae</taxon>
        <taxon>Chara</taxon>
    </lineage>
</organism>
<evidence type="ECO:0000313" key="3">
    <source>
        <dbReference type="EMBL" id="GBG67205.1"/>
    </source>
</evidence>
<accession>A0A388KAW8</accession>
<gene>
    <name evidence="3" type="ORF">CBR_g84868</name>
</gene>
<evidence type="ECO:0000313" key="4">
    <source>
        <dbReference type="Proteomes" id="UP000265515"/>
    </source>
</evidence>
<dbReference type="AlphaFoldDB" id="A0A388KAW8"/>
<feature type="region of interest" description="Disordered" evidence="2">
    <location>
        <begin position="305"/>
        <end position="331"/>
    </location>
</feature>
<dbReference type="Proteomes" id="UP000265515">
    <property type="component" value="Unassembled WGS sequence"/>
</dbReference>
<keyword evidence="4" id="KW-1185">Reference proteome</keyword>
<comment type="caution">
    <text evidence="3">The sequence shown here is derived from an EMBL/GenBank/DDBJ whole genome shotgun (WGS) entry which is preliminary data.</text>
</comment>